<dbReference type="EC" id="6.5.1.1" evidence="2"/>
<organism evidence="6 7">
    <name type="scientific">Evansella vedderi</name>
    <dbReference type="NCBI Taxonomy" id="38282"/>
    <lineage>
        <taxon>Bacteria</taxon>
        <taxon>Bacillati</taxon>
        <taxon>Bacillota</taxon>
        <taxon>Bacilli</taxon>
        <taxon>Bacillales</taxon>
        <taxon>Bacillaceae</taxon>
        <taxon>Evansella</taxon>
    </lineage>
</organism>
<accession>A0ABU0A4P8</accession>
<dbReference type="InterPro" id="IPR016059">
    <property type="entry name" value="DNA_ligase_ATP-dep_CS"/>
</dbReference>
<evidence type="ECO:0000256" key="2">
    <source>
        <dbReference type="ARBA" id="ARBA00012727"/>
    </source>
</evidence>
<reference evidence="6 7" key="1">
    <citation type="submission" date="2023-07" db="EMBL/GenBank/DDBJ databases">
        <title>Genomic Encyclopedia of Type Strains, Phase IV (KMG-IV): sequencing the most valuable type-strain genomes for metagenomic binning, comparative biology and taxonomic classification.</title>
        <authorList>
            <person name="Goeker M."/>
        </authorList>
    </citation>
    <scope>NUCLEOTIDE SEQUENCE [LARGE SCALE GENOMIC DNA]</scope>
    <source>
        <strain evidence="6 7">DSM 9768</strain>
    </source>
</reference>
<sequence>MDLELIIPFEPMSSSTVPAGEDWTMQMKWDGVRIVTYYDGKETRLYNRKQNERTQHFPELLQDSYCKANSVILDGEVIALGEHGRPSFHQVMRRDALRKLDKVQMMKNVVPVYYMIFDVVYYNGRWINELPLRERMALLSEIIEPTPNIQLTTSYEDGESLYKVTEQQGMEGIVAKKLNSKYELGGKNNNWIKIKNFQDIIAVIGGVTYRNGVVNAVLLGLYDESGNLHYVGHAGTGKLTQEDWQLITQYVEKLKVEERPFINEPDRLNNSQWISPQLTVKIQYIEWPKGRSIRQPSIQAFTSVPPEECKLPQ</sequence>
<dbReference type="SUPFAM" id="SSF50249">
    <property type="entry name" value="Nucleic acid-binding proteins"/>
    <property type="match status" value="1"/>
</dbReference>
<evidence type="ECO:0000313" key="7">
    <source>
        <dbReference type="Proteomes" id="UP001230005"/>
    </source>
</evidence>
<dbReference type="EMBL" id="JAUSUG010000048">
    <property type="protein sequence ID" value="MDQ0258084.1"/>
    <property type="molecule type" value="Genomic_DNA"/>
</dbReference>
<evidence type="ECO:0000256" key="3">
    <source>
        <dbReference type="ARBA" id="ARBA00022598"/>
    </source>
</evidence>
<dbReference type="PANTHER" id="PTHR45674:SF4">
    <property type="entry name" value="DNA LIGASE 1"/>
    <property type="match status" value="1"/>
</dbReference>
<keyword evidence="3 6" id="KW-0436">Ligase</keyword>
<dbReference type="Pfam" id="PF04679">
    <property type="entry name" value="DNA_ligase_A_C"/>
    <property type="match status" value="1"/>
</dbReference>
<dbReference type="InterPro" id="IPR050191">
    <property type="entry name" value="ATP-dep_DNA_ligase"/>
</dbReference>
<dbReference type="Pfam" id="PF01068">
    <property type="entry name" value="DNA_ligase_A_M"/>
    <property type="match status" value="1"/>
</dbReference>
<dbReference type="CDD" id="cd07971">
    <property type="entry name" value="OBF_DNA_ligase_LigD"/>
    <property type="match status" value="1"/>
</dbReference>
<dbReference type="InterPro" id="IPR012310">
    <property type="entry name" value="DNA_ligase_ATP-dep_cent"/>
</dbReference>
<dbReference type="PROSITE" id="PS00333">
    <property type="entry name" value="DNA_LIGASE_A2"/>
    <property type="match status" value="1"/>
</dbReference>
<protein>
    <recommendedName>
        <fullName evidence="2">DNA ligase (ATP)</fullName>
        <ecNumber evidence="2">6.5.1.1</ecNumber>
    </recommendedName>
</protein>
<dbReference type="Gene3D" id="3.30.470.30">
    <property type="entry name" value="DNA ligase/mRNA capping enzyme"/>
    <property type="match status" value="1"/>
</dbReference>
<comment type="similarity">
    <text evidence="1">Belongs to the ATP-dependent DNA ligase family.</text>
</comment>
<gene>
    <name evidence="6" type="ORF">J2S74_005548</name>
</gene>
<dbReference type="CDD" id="cd07906">
    <property type="entry name" value="Adenylation_DNA_ligase_LigD_LigC"/>
    <property type="match status" value="1"/>
</dbReference>
<dbReference type="InterPro" id="IPR012309">
    <property type="entry name" value="DNA_ligase_ATP-dep_C"/>
</dbReference>
<dbReference type="Proteomes" id="UP001230005">
    <property type="component" value="Unassembled WGS sequence"/>
</dbReference>
<dbReference type="RefSeq" id="WP_307332824.1">
    <property type="nucleotide sequence ID" value="NZ_JAUSUG010000048.1"/>
</dbReference>
<evidence type="ECO:0000313" key="6">
    <source>
        <dbReference type="EMBL" id="MDQ0258084.1"/>
    </source>
</evidence>
<dbReference type="PANTHER" id="PTHR45674">
    <property type="entry name" value="DNA LIGASE 1/3 FAMILY MEMBER"/>
    <property type="match status" value="1"/>
</dbReference>
<name>A0ABU0A4P8_9BACI</name>
<dbReference type="InterPro" id="IPR012340">
    <property type="entry name" value="NA-bd_OB-fold"/>
</dbReference>
<comment type="catalytic activity">
    <reaction evidence="4">
        <text>ATP + (deoxyribonucleotide)n-3'-hydroxyl + 5'-phospho-(deoxyribonucleotide)m = (deoxyribonucleotide)n+m + AMP + diphosphate.</text>
        <dbReference type="EC" id="6.5.1.1"/>
    </reaction>
</comment>
<dbReference type="PROSITE" id="PS50160">
    <property type="entry name" value="DNA_LIGASE_A3"/>
    <property type="match status" value="1"/>
</dbReference>
<proteinExistence type="inferred from homology"/>
<evidence type="ECO:0000259" key="5">
    <source>
        <dbReference type="PROSITE" id="PS50160"/>
    </source>
</evidence>
<dbReference type="SUPFAM" id="SSF56091">
    <property type="entry name" value="DNA ligase/mRNA capping enzyme, catalytic domain"/>
    <property type="match status" value="1"/>
</dbReference>
<feature type="domain" description="ATP-dependent DNA ligase family profile" evidence="5">
    <location>
        <begin position="105"/>
        <end position="195"/>
    </location>
</feature>
<keyword evidence="7" id="KW-1185">Reference proteome</keyword>
<dbReference type="PROSITE" id="PS00697">
    <property type="entry name" value="DNA_LIGASE_A1"/>
    <property type="match status" value="1"/>
</dbReference>
<evidence type="ECO:0000256" key="4">
    <source>
        <dbReference type="ARBA" id="ARBA00034003"/>
    </source>
</evidence>
<dbReference type="GO" id="GO:0003910">
    <property type="term" value="F:DNA ligase (ATP) activity"/>
    <property type="evidence" value="ECO:0007669"/>
    <property type="project" value="UniProtKB-EC"/>
</dbReference>
<dbReference type="Gene3D" id="2.40.50.140">
    <property type="entry name" value="Nucleic acid-binding proteins"/>
    <property type="match status" value="1"/>
</dbReference>
<evidence type="ECO:0000256" key="1">
    <source>
        <dbReference type="ARBA" id="ARBA00007572"/>
    </source>
</evidence>
<comment type="caution">
    <text evidence="6">The sequence shown here is derived from an EMBL/GenBank/DDBJ whole genome shotgun (WGS) entry which is preliminary data.</text>
</comment>